<dbReference type="Proteomes" id="UP000828390">
    <property type="component" value="Unassembled WGS sequence"/>
</dbReference>
<dbReference type="AlphaFoldDB" id="A0A9D4F2P6"/>
<protein>
    <submittedName>
        <fullName evidence="1">Uncharacterized protein</fullName>
    </submittedName>
</protein>
<reference evidence="1" key="1">
    <citation type="journal article" date="2019" name="bioRxiv">
        <title>The Genome of the Zebra Mussel, Dreissena polymorpha: A Resource for Invasive Species Research.</title>
        <authorList>
            <person name="McCartney M.A."/>
            <person name="Auch B."/>
            <person name="Kono T."/>
            <person name="Mallez S."/>
            <person name="Zhang Y."/>
            <person name="Obille A."/>
            <person name="Becker A."/>
            <person name="Abrahante J.E."/>
            <person name="Garbe J."/>
            <person name="Badalamenti J.P."/>
            <person name="Herman A."/>
            <person name="Mangelson H."/>
            <person name="Liachko I."/>
            <person name="Sullivan S."/>
            <person name="Sone E.D."/>
            <person name="Koren S."/>
            <person name="Silverstein K.A.T."/>
            <person name="Beckman K.B."/>
            <person name="Gohl D.M."/>
        </authorList>
    </citation>
    <scope>NUCLEOTIDE SEQUENCE</scope>
    <source>
        <strain evidence="1">Duluth1</strain>
        <tissue evidence="1">Whole animal</tissue>
    </source>
</reference>
<keyword evidence="2" id="KW-1185">Reference proteome</keyword>
<name>A0A9D4F2P6_DREPO</name>
<dbReference type="EMBL" id="JAIWYP010000008">
    <property type="protein sequence ID" value="KAH3790677.1"/>
    <property type="molecule type" value="Genomic_DNA"/>
</dbReference>
<proteinExistence type="predicted"/>
<evidence type="ECO:0000313" key="2">
    <source>
        <dbReference type="Proteomes" id="UP000828390"/>
    </source>
</evidence>
<organism evidence="1 2">
    <name type="scientific">Dreissena polymorpha</name>
    <name type="common">Zebra mussel</name>
    <name type="synonym">Mytilus polymorpha</name>
    <dbReference type="NCBI Taxonomy" id="45954"/>
    <lineage>
        <taxon>Eukaryota</taxon>
        <taxon>Metazoa</taxon>
        <taxon>Spiralia</taxon>
        <taxon>Lophotrochozoa</taxon>
        <taxon>Mollusca</taxon>
        <taxon>Bivalvia</taxon>
        <taxon>Autobranchia</taxon>
        <taxon>Heteroconchia</taxon>
        <taxon>Euheterodonta</taxon>
        <taxon>Imparidentia</taxon>
        <taxon>Neoheterodontei</taxon>
        <taxon>Myida</taxon>
        <taxon>Dreissenoidea</taxon>
        <taxon>Dreissenidae</taxon>
        <taxon>Dreissena</taxon>
    </lineage>
</organism>
<evidence type="ECO:0000313" key="1">
    <source>
        <dbReference type="EMBL" id="KAH3790677.1"/>
    </source>
</evidence>
<sequence length="189" mass="21737">MIDNALKRVSTLCLELQGEPSRIATRNENIDKQLNKIKLLIDDAFESLRSSVKKAFMEEKSKILRSSEATLSNETAKKTDILKKKEELDGVLSYGDEVQKYLYMLNQASGVDAKWQIEFFTQKRIVLDNKMQPSLLNIRLENESLIPQEGRMASPPKRPPPIYKNKHTLLEYVLGEIKNLVEVKQEICK</sequence>
<reference evidence="1" key="2">
    <citation type="submission" date="2020-11" db="EMBL/GenBank/DDBJ databases">
        <authorList>
            <person name="McCartney M.A."/>
            <person name="Auch B."/>
            <person name="Kono T."/>
            <person name="Mallez S."/>
            <person name="Becker A."/>
            <person name="Gohl D.M."/>
            <person name="Silverstein K.A.T."/>
            <person name="Koren S."/>
            <person name="Bechman K.B."/>
            <person name="Herman A."/>
            <person name="Abrahante J.E."/>
            <person name="Garbe J."/>
        </authorList>
    </citation>
    <scope>NUCLEOTIDE SEQUENCE</scope>
    <source>
        <strain evidence="1">Duluth1</strain>
        <tissue evidence="1">Whole animal</tissue>
    </source>
</reference>
<accession>A0A9D4F2P6</accession>
<comment type="caution">
    <text evidence="1">The sequence shown here is derived from an EMBL/GenBank/DDBJ whole genome shotgun (WGS) entry which is preliminary data.</text>
</comment>
<gene>
    <name evidence="1" type="ORF">DPMN_168883</name>
</gene>